<dbReference type="GO" id="GO:0003676">
    <property type="term" value="F:nucleic acid binding"/>
    <property type="evidence" value="ECO:0007669"/>
    <property type="project" value="InterPro"/>
</dbReference>
<dbReference type="Pfam" id="PF03732">
    <property type="entry name" value="Retrotrans_gag"/>
    <property type="match status" value="1"/>
</dbReference>
<keyword evidence="6" id="KW-1185">Reference proteome</keyword>
<dbReference type="Pfam" id="PF13966">
    <property type="entry name" value="zf-RVT"/>
    <property type="match status" value="1"/>
</dbReference>
<feature type="domain" description="Reverse transcriptase" evidence="4">
    <location>
        <begin position="661"/>
        <end position="1012"/>
    </location>
</feature>
<feature type="region of interest" description="Disordered" evidence="2">
    <location>
        <begin position="1"/>
        <end position="33"/>
    </location>
</feature>
<evidence type="ECO:0000313" key="6">
    <source>
        <dbReference type="Proteomes" id="UP000595140"/>
    </source>
</evidence>
<accession>A0A484LB76</accession>
<dbReference type="Pfam" id="PF08284">
    <property type="entry name" value="RVP_2"/>
    <property type="match status" value="1"/>
</dbReference>
<protein>
    <recommendedName>
        <fullName evidence="7">Reverse transcriptase domain-containing protein</fullName>
    </recommendedName>
</protein>
<dbReference type="Gene3D" id="4.10.60.10">
    <property type="entry name" value="Zinc finger, CCHC-type"/>
    <property type="match status" value="1"/>
</dbReference>
<evidence type="ECO:0008006" key="7">
    <source>
        <dbReference type="Google" id="ProtNLM"/>
    </source>
</evidence>
<evidence type="ECO:0000259" key="3">
    <source>
        <dbReference type="PROSITE" id="PS50158"/>
    </source>
</evidence>
<dbReference type="PANTHER" id="PTHR33116">
    <property type="entry name" value="REVERSE TRANSCRIPTASE ZINC-BINDING DOMAIN-CONTAINING PROTEIN-RELATED-RELATED"/>
    <property type="match status" value="1"/>
</dbReference>
<dbReference type="SUPFAM" id="SSF56672">
    <property type="entry name" value="DNA/RNA polymerases"/>
    <property type="match status" value="1"/>
</dbReference>
<dbReference type="SMART" id="SM00343">
    <property type="entry name" value="ZnF_C2HC"/>
    <property type="match status" value="2"/>
</dbReference>
<dbReference type="InterPro" id="IPR005162">
    <property type="entry name" value="Retrotrans_gag_dom"/>
</dbReference>
<dbReference type="InterPro" id="IPR026960">
    <property type="entry name" value="RVT-Znf"/>
</dbReference>
<organism evidence="5 6">
    <name type="scientific">Cuscuta campestris</name>
    <dbReference type="NCBI Taxonomy" id="132261"/>
    <lineage>
        <taxon>Eukaryota</taxon>
        <taxon>Viridiplantae</taxon>
        <taxon>Streptophyta</taxon>
        <taxon>Embryophyta</taxon>
        <taxon>Tracheophyta</taxon>
        <taxon>Spermatophyta</taxon>
        <taxon>Magnoliopsida</taxon>
        <taxon>eudicotyledons</taxon>
        <taxon>Gunneridae</taxon>
        <taxon>Pentapetalae</taxon>
        <taxon>asterids</taxon>
        <taxon>lamiids</taxon>
        <taxon>Solanales</taxon>
        <taxon>Convolvulaceae</taxon>
        <taxon>Cuscuteae</taxon>
        <taxon>Cuscuta</taxon>
        <taxon>Cuscuta subgen. Grammica</taxon>
        <taxon>Cuscuta sect. Cleistogrammica</taxon>
    </lineage>
</organism>
<evidence type="ECO:0000256" key="2">
    <source>
        <dbReference type="SAM" id="MobiDB-lite"/>
    </source>
</evidence>
<dbReference type="PROSITE" id="PS50158">
    <property type="entry name" value="ZF_CCHC"/>
    <property type="match status" value="1"/>
</dbReference>
<feature type="domain" description="CCHC-type" evidence="3">
    <location>
        <begin position="266"/>
        <end position="280"/>
    </location>
</feature>
<evidence type="ECO:0000256" key="1">
    <source>
        <dbReference type="PROSITE-ProRule" id="PRU00047"/>
    </source>
</evidence>
<dbReference type="SUPFAM" id="SSF57756">
    <property type="entry name" value="Retrovirus zinc finger-like domains"/>
    <property type="match status" value="1"/>
</dbReference>
<dbReference type="InterPro" id="IPR001878">
    <property type="entry name" value="Znf_CCHC"/>
</dbReference>
<gene>
    <name evidence="5" type="ORF">CCAM_LOCUS15262</name>
</gene>
<reference evidence="5 6" key="1">
    <citation type="submission" date="2018-04" db="EMBL/GenBank/DDBJ databases">
        <authorList>
            <person name="Vogel A."/>
        </authorList>
    </citation>
    <scope>NUCLEOTIDE SEQUENCE [LARGE SCALE GENOMIC DNA]</scope>
</reference>
<feature type="compositionally biased region" description="Polar residues" evidence="2">
    <location>
        <begin position="292"/>
        <end position="329"/>
    </location>
</feature>
<dbReference type="PROSITE" id="PS50878">
    <property type="entry name" value="RT_POL"/>
    <property type="match status" value="1"/>
</dbReference>
<dbReference type="GO" id="GO:0008270">
    <property type="term" value="F:zinc ion binding"/>
    <property type="evidence" value="ECO:0007669"/>
    <property type="project" value="UniProtKB-KW"/>
</dbReference>
<feature type="region of interest" description="Disordered" evidence="2">
    <location>
        <begin position="280"/>
        <end position="336"/>
    </location>
</feature>
<keyword evidence="1" id="KW-0863">Zinc-finger</keyword>
<sequence length="1439" mass="164826">MSQETAHGQGSNEHVSVHTEASSFTPPIQNEPINQEDVLRNNANAGGQPDYTIPVFLANLVQQVANAPMFPPQPPPPPRVITFKFLKDNGAEEFLGDRITEPQVAWNWIEQTARVLRDLNVPLNDYPRFVAQLLRGEAYEWWKRTDESNETPKPWTWEFFNWAFKKEYIPARFREEKRTEFVELRQGDMTLPKYRQKFVSMAKFALTLVSTMTDRIEEFRSKLRPDLRAQVSVIPTVDFTEAYDLIAKVDKDLNACKEYLKKEGLCLGCGKPGHFRKNCPTNPGEPFPPASIASQAASTHPAPSQHSTTGSNPVKNQNQQQGQAPSRTYSMKGRTKDNPDVIQGMFSLFDTVMHVLIDPGSTLSYIYVPMPDKADILKENLEHPILVSNPLGHSMSDGRYYPSMGKQRSAQLNSRTILNSDGKLYPSLFKPWSNIITWQNALTQRWEALPIDALTQRWEGSEIKPSDKSSFKGCPSVSFSKEEVEALSNRFRFALIGRFRRRPPIAVVKNFLTRLGLAGGFTLGELNSNSILINFEQDEDYQRLFLRKSWTLGKEIMLGKPLKVDNATLNFSRPKAARVCIEIDVSKYLHQKIHVKHIDEDLFFQVLYEDPPSFCDSCHRLGHNATTCKAANQLEVLYCKDSWEEIPFHGGMQILFKRLHHLKEKLSSWNKTYFGKIFNMIKEAEDEATKAEQLFEENPSTDNKILYNQTVAEHQEIIEQSHNEGLMSLPTEDKIKLTVWNMEPNSSPGPDGFNINFFKHCWDIIEGDITSACQEVFLGIPLPKAASSSNICLLPKGAYVPRREIMDQILITKEMVHHINRKARGGNLIVKLDMAKAFDKLKWSYLLDILKAFGFSPQFIQMVNNLLASSKYSILINGKPCGYFGQSRGIKQGDPLCPLLFIISNEGFSRNLNKMFLDGFIDRFNSGRKSIPITHLSYGDDIIIFSSGNTRSIANLKRFLNEYQLVSGQTINYSKRSFMMGSKPNSLAISKLERLLGMSHKTYPFTYLGIPIDLGITRQIHCANLISSFDTKLNGWYQKNLDQAGRLVLINHVLNTLPNYFLASNTMPKSIKRLLDQKMARFWWGGKHHWISWQKLCAPKEEGGLGTRDFKSLENAFSLKLWWKYHNDNGLWARLMKAKYWRNGEMKANITDSPVWKRIFNIEDTAIDAYSVSDDGMMHWKLDPNGSFTLRSAYELCRDASTPMASFKYLWESPQNPNISIFTWKLFRHCIPTLENLQKLGFLMPSMCPFCKGDSYDAKHFLIDCHMIRGIWHHFSACVGILHHNAPTINQHFLNWWLRGNNTIYDFLRMHMPGIISWHIWKALNSLIYEDNSSFNPSKLIDSISRYIKSWLQIKLPKHLRIYDAWLMNAQIQPKFQSSPKIRVVKWLAPPKGRLKLNVDASFSHNAKHGAAILRDDQGRFVCDLGFEAIARGILPPPN</sequence>
<keyword evidence="1" id="KW-0479">Metal-binding</keyword>
<dbReference type="InterPro" id="IPR043502">
    <property type="entry name" value="DNA/RNA_pol_sf"/>
</dbReference>
<evidence type="ECO:0000313" key="5">
    <source>
        <dbReference type="EMBL" id="VFQ73486.1"/>
    </source>
</evidence>
<dbReference type="OrthoDB" id="536038at2759"/>
<keyword evidence="1" id="KW-0862">Zinc</keyword>
<dbReference type="PANTHER" id="PTHR33116:SF78">
    <property type="entry name" value="OS12G0587133 PROTEIN"/>
    <property type="match status" value="1"/>
</dbReference>
<name>A0A484LB76_9ASTE</name>
<dbReference type="InterPro" id="IPR000477">
    <property type="entry name" value="RT_dom"/>
</dbReference>
<proteinExistence type="predicted"/>
<dbReference type="EMBL" id="OOIL02001204">
    <property type="protein sequence ID" value="VFQ73486.1"/>
    <property type="molecule type" value="Genomic_DNA"/>
</dbReference>
<dbReference type="Proteomes" id="UP000595140">
    <property type="component" value="Unassembled WGS sequence"/>
</dbReference>
<dbReference type="Pfam" id="PF00078">
    <property type="entry name" value="RVT_1"/>
    <property type="match status" value="1"/>
</dbReference>
<evidence type="ECO:0000259" key="4">
    <source>
        <dbReference type="PROSITE" id="PS50878"/>
    </source>
</evidence>
<dbReference type="InterPro" id="IPR036875">
    <property type="entry name" value="Znf_CCHC_sf"/>
</dbReference>